<sequence>MSRKGRAKRSLNFGPPICLSNLLIGEWWHGLASKAFGDFGDKIRNLPTTKFQNASPRAWLTVRLAKLGLYMLNAQIVKSRVRDSYGID</sequence>
<keyword evidence="2" id="KW-1185">Reference proteome</keyword>
<dbReference type="EMBL" id="JBBBZM010000006">
    <property type="protein sequence ID" value="KAL0640063.1"/>
    <property type="molecule type" value="Genomic_DNA"/>
</dbReference>
<comment type="caution">
    <text evidence="1">The sequence shown here is derived from an EMBL/GenBank/DDBJ whole genome shotgun (WGS) entry which is preliminary data.</text>
</comment>
<protein>
    <submittedName>
        <fullName evidence="1">Uncharacterized protein</fullName>
    </submittedName>
</protein>
<name>A0ABR3GVU6_9PEZI</name>
<accession>A0ABR3GVU6</accession>
<dbReference type="Proteomes" id="UP001447188">
    <property type="component" value="Unassembled WGS sequence"/>
</dbReference>
<evidence type="ECO:0000313" key="1">
    <source>
        <dbReference type="EMBL" id="KAL0640063.1"/>
    </source>
</evidence>
<reference evidence="1 2" key="1">
    <citation type="submission" date="2024-02" db="EMBL/GenBank/DDBJ databases">
        <title>Discinaceae phylogenomics.</title>
        <authorList>
            <person name="Dirks A.C."/>
            <person name="James T.Y."/>
        </authorList>
    </citation>
    <scope>NUCLEOTIDE SEQUENCE [LARGE SCALE GENOMIC DNA]</scope>
    <source>
        <strain evidence="1 2">ACD0624</strain>
    </source>
</reference>
<evidence type="ECO:0000313" key="2">
    <source>
        <dbReference type="Proteomes" id="UP001447188"/>
    </source>
</evidence>
<gene>
    <name evidence="1" type="ORF">Q9L58_000891</name>
</gene>
<organism evidence="1 2">
    <name type="scientific">Discina gigas</name>
    <dbReference type="NCBI Taxonomy" id="1032678"/>
    <lineage>
        <taxon>Eukaryota</taxon>
        <taxon>Fungi</taxon>
        <taxon>Dikarya</taxon>
        <taxon>Ascomycota</taxon>
        <taxon>Pezizomycotina</taxon>
        <taxon>Pezizomycetes</taxon>
        <taxon>Pezizales</taxon>
        <taxon>Discinaceae</taxon>
        <taxon>Discina</taxon>
    </lineage>
</organism>
<proteinExistence type="predicted"/>